<name>A4RWW4_OSTLU</name>
<keyword evidence="2" id="KW-1185">Reference proteome</keyword>
<dbReference type="Proteomes" id="UP000001568">
    <property type="component" value="Chromosome 5"/>
</dbReference>
<dbReference type="SUPFAM" id="SSF117281">
    <property type="entry name" value="Kelch motif"/>
    <property type="match status" value="2"/>
</dbReference>
<dbReference type="SMART" id="SM00612">
    <property type="entry name" value="Kelch"/>
    <property type="match status" value="4"/>
</dbReference>
<dbReference type="PANTHER" id="PTHR46375">
    <property type="entry name" value="KELCH REPEAT AND BTB DOMAIN-CONTAINING PROTEIN 13-RELATED"/>
    <property type="match status" value="1"/>
</dbReference>
<dbReference type="AlphaFoldDB" id="A4RWW4"/>
<evidence type="ECO:0000313" key="1">
    <source>
        <dbReference type="EMBL" id="ABO95940.1"/>
    </source>
</evidence>
<proteinExistence type="predicted"/>
<evidence type="ECO:0000313" key="2">
    <source>
        <dbReference type="Proteomes" id="UP000001568"/>
    </source>
</evidence>
<accession>A4RWW4</accession>
<sequence length="336" mass="36516">MPNISGISGVSDLQAVTGNHGNVYLFGGIDTAGTVLDRVLEYDVIRQTYATKLPLDDARARFGAGALTSASTGLVDRIVVAGGVDSTQNAIKTAEYYDLSTGRSAAPGLSYDHMDGCMASTGDAVYMMGGWRAVGYDWFSVSKVEKLTRTGTAWETMADMPSPRGDCAAAGLKGKVYVAGGYDDATFNHTVGFKKNLYMYDPATNTWTEKAPMKHERGDLQLVALDDTLLAIGGEIKQARPDGSHANIVASHYVEEYFPEKDQWEERAYIGNARFRFGAAKSDWGTHVFGGSPVCLDPVNANVYTYCDGLQMSSHEVYFELSHPDVWVNYDAAHEF</sequence>
<dbReference type="Pfam" id="PF01344">
    <property type="entry name" value="Kelch_1"/>
    <property type="match status" value="1"/>
</dbReference>
<reference evidence="1 2" key="1">
    <citation type="journal article" date="2007" name="Proc. Natl. Acad. Sci. U.S.A.">
        <title>The tiny eukaryote Ostreococcus provides genomic insights into the paradox of plankton speciation.</title>
        <authorList>
            <person name="Palenik B."/>
            <person name="Grimwood J."/>
            <person name="Aerts A."/>
            <person name="Rouze P."/>
            <person name="Salamov A."/>
            <person name="Putnam N."/>
            <person name="Dupont C."/>
            <person name="Jorgensen R."/>
            <person name="Derelle E."/>
            <person name="Rombauts S."/>
            <person name="Zhou K."/>
            <person name="Otillar R."/>
            <person name="Merchant S.S."/>
            <person name="Podell S."/>
            <person name="Gaasterland T."/>
            <person name="Napoli C."/>
            <person name="Gendler K."/>
            <person name="Manuell A."/>
            <person name="Tai V."/>
            <person name="Vallon O."/>
            <person name="Piganeau G."/>
            <person name="Jancek S."/>
            <person name="Heijde M."/>
            <person name="Jabbari K."/>
            <person name="Bowler C."/>
            <person name="Lohr M."/>
            <person name="Robbens S."/>
            <person name="Werner G."/>
            <person name="Dubchak I."/>
            <person name="Pazour G.J."/>
            <person name="Ren Q."/>
            <person name="Paulsen I."/>
            <person name="Delwiche C."/>
            <person name="Schmutz J."/>
            <person name="Rokhsar D."/>
            <person name="Van de Peer Y."/>
            <person name="Moreau H."/>
            <person name="Grigoriev I.V."/>
        </authorList>
    </citation>
    <scope>NUCLEOTIDE SEQUENCE [LARGE SCALE GENOMIC DNA]</scope>
    <source>
        <strain evidence="1 2">CCE9901</strain>
    </source>
</reference>
<dbReference type="KEGG" id="olu:OSTLU_15262"/>
<dbReference type="InterPro" id="IPR006652">
    <property type="entry name" value="Kelch_1"/>
</dbReference>
<dbReference type="InterPro" id="IPR052392">
    <property type="entry name" value="Kelch-BTB_domain-containing"/>
</dbReference>
<dbReference type="Gramene" id="ABO95940">
    <property type="protein sequence ID" value="ABO95940"/>
    <property type="gene ID" value="OSTLU_15262"/>
</dbReference>
<dbReference type="eggNOG" id="KOG4441">
    <property type="taxonomic scope" value="Eukaryota"/>
</dbReference>
<organism evidence="1 2">
    <name type="scientific">Ostreococcus lucimarinus (strain CCE9901)</name>
    <dbReference type="NCBI Taxonomy" id="436017"/>
    <lineage>
        <taxon>Eukaryota</taxon>
        <taxon>Viridiplantae</taxon>
        <taxon>Chlorophyta</taxon>
        <taxon>Mamiellophyceae</taxon>
        <taxon>Mamiellales</taxon>
        <taxon>Bathycoccaceae</taxon>
        <taxon>Ostreococcus</taxon>
    </lineage>
</organism>
<dbReference type="InterPro" id="IPR015915">
    <property type="entry name" value="Kelch-typ_b-propeller"/>
</dbReference>
<dbReference type="HOGENOM" id="CLU_827398_0_0_1"/>
<dbReference type="GeneID" id="5002060"/>
<protein>
    <submittedName>
        <fullName evidence="1">Uncharacterized protein</fullName>
    </submittedName>
</protein>
<dbReference type="OrthoDB" id="498042at2759"/>
<dbReference type="PANTHER" id="PTHR46375:SF3">
    <property type="entry name" value="KELCH REPEAT AND BTB DOMAIN-CONTAINING PROTEIN 13"/>
    <property type="match status" value="1"/>
</dbReference>
<dbReference type="OMA" id="WVEKAMI"/>
<gene>
    <name evidence="1" type="ORF">OSTLU_15262</name>
</gene>
<dbReference type="RefSeq" id="XP_001417647.1">
    <property type="nucleotide sequence ID" value="XM_001417610.1"/>
</dbReference>
<dbReference type="EMBL" id="CP000585">
    <property type="protein sequence ID" value="ABO95940.1"/>
    <property type="molecule type" value="Genomic_DNA"/>
</dbReference>
<dbReference type="STRING" id="436017.A4RWW4"/>
<dbReference type="Gene3D" id="2.120.10.80">
    <property type="entry name" value="Kelch-type beta propeller"/>
    <property type="match status" value="2"/>
</dbReference>